<dbReference type="Gramene" id="AUR62042373-RA">
    <property type="protein sequence ID" value="AUR62042373-RA:cds"/>
    <property type="gene ID" value="AUR62042373"/>
</dbReference>
<dbReference type="GO" id="GO:0005829">
    <property type="term" value="C:cytosol"/>
    <property type="evidence" value="ECO:0007669"/>
    <property type="project" value="UniProtKB-SubCell"/>
</dbReference>
<dbReference type="PANTHER" id="PTHR11260:SF781">
    <property type="entry name" value="GLUTATHIONE S-TRANSFERASE U19"/>
    <property type="match status" value="1"/>
</dbReference>
<dbReference type="EC" id="2.5.1.18" evidence="1"/>
<accession>A0A803N922</accession>
<keyword evidence="1" id="KW-0963">Cytoplasm</keyword>
<feature type="region of interest" description="Disordered" evidence="2">
    <location>
        <begin position="93"/>
        <end position="120"/>
    </location>
</feature>
<dbReference type="GO" id="GO:0004364">
    <property type="term" value="F:glutathione transferase activity"/>
    <property type="evidence" value="ECO:0007669"/>
    <property type="project" value="UniProtKB-UniRule"/>
</dbReference>
<dbReference type="PANTHER" id="PTHR11260">
    <property type="entry name" value="GLUTATHIONE S-TRANSFERASE, GST, SUPERFAMILY, GST DOMAIN CONTAINING"/>
    <property type="match status" value="1"/>
</dbReference>
<evidence type="ECO:0000313" key="5">
    <source>
        <dbReference type="Proteomes" id="UP000596660"/>
    </source>
</evidence>
<dbReference type="InterPro" id="IPR045073">
    <property type="entry name" value="Omega/Tau-like"/>
</dbReference>
<comment type="subcellular location">
    <subcellularLocation>
        <location evidence="1">Cytoplasm</location>
        <location evidence="1">Cytosol</location>
    </subcellularLocation>
</comment>
<dbReference type="InterPro" id="IPR036249">
    <property type="entry name" value="Thioredoxin-like_sf"/>
</dbReference>
<reference evidence="4" key="1">
    <citation type="journal article" date="2017" name="Nature">
        <title>The genome of Chenopodium quinoa.</title>
        <authorList>
            <person name="Jarvis D.E."/>
            <person name="Ho Y.S."/>
            <person name="Lightfoot D.J."/>
            <person name="Schmoeckel S.M."/>
            <person name="Li B."/>
            <person name="Borm T.J.A."/>
            <person name="Ohyanagi H."/>
            <person name="Mineta K."/>
            <person name="Michell C.T."/>
            <person name="Saber N."/>
            <person name="Kharbatia N.M."/>
            <person name="Rupper R.R."/>
            <person name="Sharp A.R."/>
            <person name="Dally N."/>
            <person name="Boughton B.A."/>
            <person name="Woo Y.H."/>
            <person name="Gao G."/>
            <person name="Schijlen E.G.W.M."/>
            <person name="Guo X."/>
            <person name="Momin A.A."/>
            <person name="Negrao S."/>
            <person name="Al-Babili S."/>
            <person name="Gehring C."/>
            <person name="Roessner U."/>
            <person name="Jung C."/>
            <person name="Murphy K."/>
            <person name="Arold S.T."/>
            <person name="Gojobori T."/>
            <person name="van der Linden C.G."/>
            <person name="van Loo E.N."/>
            <person name="Jellen E.N."/>
            <person name="Maughan P.J."/>
            <person name="Tester M."/>
        </authorList>
    </citation>
    <scope>NUCLEOTIDE SEQUENCE [LARGE SCALE GENOMIC DNA]</scope>
    <source>
        <strain evidence="4">cv. PI 614886</strain>
    </source>
</reference>
<dbReference type="Pfam" id="PF02798">
    <property type="entry name" value="GST_N"/>
    <property type="match status" value="1"/>
</dbReference>
<comment type="similarity">
    <text evidence="1">Belongs to the GST superfamily.</text>
</comment>
<evidence type="ECO:0000256" key="2">
    <source>
        <dbReference type="SAM" id="MobiDB-lite"/>
    </source>
</evidence>
<dbReference type="SUPFAM" id="SSF54236">
    <property type="entry name" value="Ubiquitin-like"/>
    <property type="match status" value="1"/>
</dbReference>
<keyword evidence="1" id="KW-0808">Transferase</keyword>
<protein>
    <recommendedName>
        <fullName evidence="1">Glutathione S-transferase</fullName>
        <ecNumber evidence="1">2.5.1.18</ecNumber>
    </recommendedName>
</protein>
<evidence type="ECO:0000313" key="4">
    <source>
        <dbReference type="EnsemblPlants" id="AUR62042373-RA:cds"/>
    </source>
</evidence>
<name>A0A803N922_CHEQI</name>
<evidence type="ECO:0000259" key="3">
    <source>
        <dbReference type="PROSITE" id="PS50404"/>
    </source>
</evidence>
<feature type="domain" description="GST N-terminal" evidence="3">
    <location>
        <begin position="1"/>
        <end position="36"/>
    </location>
</feature>
<comment type="function">
    <text evidence="1">Is involved in the conjugation of reduced glutathione to a wide number of exogenous and endogenous hydrophobic electrophiles.</text>
</comment>
<feature type="compositionally biased region" description="Acidic residues" evidence="2">
    <location>
        <begin position="111"/>
        <end position="120"/>
    </location>
</feature>
<dbReference type="InterPro" id="IPR004045">
    <property type="entry name" value="Glutathione_S-Trfase_N"/>
</dbReference>
<dbReference type="Gene3D" id="3.10.20.90">
    <property type="entry name" value="Phosphatidylinositol 3-kinase Catalytic Subunit, Chain A, domain 1"/>
    <property type="match status" value="1"/>
</dbReference>
<dbReference type="EnsemblPlants" id="AUR62042373-RA">
    <property type="protein sequence ID" value="AUR62042373-RA:cds"/>
    <property type="gene ID" value="AUR62042373"/>
</dbReference>
<reference evidence="4" key="2">
    <citation type="submission" date="2021-03" db="UniProtKB">
        <authorList>
            <consortium name="EnsemblPlants"/>
        </authorList>
    </citation>
    <scope>IDENTIFICATION</scope>
</reference>
<proteinExistence type="inferred from homology"/>
<feature type="compositionally biased region" description="Basic and acidic residues" evidence="2">
    <location>
        <begin position="93"/>
        <end position="110"/>
    </location>
</feature>
<organism evidence="4 5">
    <name type="scientific">Chenopodium quinoa</name>
    <name type="common">Quinoa</name>
    <dbReference type="NCBI Taxonomy" id="63459"/>
    <lineage>
        <taxon>Eukaryota</taxon>
        <taxon>Viridiplantae</taxon>
        <taxon>Streptophyta</taxon>
        <taxon>Embryophyta</taxon>
        <taxon>Tracheophyta</taxon>
        <taxon>Spermatophyta</taxon>
        <taxon>Magnoliopsida</taxon>
        <taxon>eudicotyledons</taxon>
        <taxon>Gunneridae</taxon>
        <taxon>Pentapetalae</taxon>
        <taxon>Caryophyllales</taxon>
        <taxon>Chenopodiaceae</taxon>
        <taxon>Chenopodioideae</taxon>
        <taxon>Atripliceae</taxon>
        <taxon>Chenopodium</taxon>
    </lineage>
</organism>
<comment type="catalytic activity">
    <reaction evidence="1">
        <text>RX + glutathione = an S-substituted glutathione + a halide anion + H(+)</text>
        <dbReference type="Rhea" id="RHEA:16437"/>
        <dbReference type="ChEBI" id="CHEBI:15378"/>
        <dbReference type="ChEBI" id="CHEBI:16042"/>
        <dbReference type="ChEBI" id="CHEBI:17792"/>
        <dbReference type="ChEBI" id="CHEBI:57925"/>
        <dbReference type="ChEBI" id="CHEBI:90779"/>
        <dbReference type="EC" id="2.5.1.18"/>
    </reaction>
</comment>
<dbReference type="Proteomes" id="UP000596660">
    <property type="component" value="Unplaced"/>
</dbReference>
<dbReference type="InterPro" id="IPR029071">
    <property type="entry name" value="Ubiquitin-like_domsf"/>
</dbReference>
<dbReference type="SUPFAM" id="SSF52833">
    <property type="entry name" value="Thioredoxin-like"/>
    <property type="match status" value="1"/>
</dbReference>
<evidence type="ECO:0000256" key="1">
    <source>
        <dbReference type="RuleBase" id="RU369102"/>
    </source>
</evidence>
<dbReference type="Gene3D" id="1.20.1050.10">
    <property type="match status" value="1"/>
</dbReference>
<keyword evidence="5" id="KW-1185">Reference proteome</keyword>
<dbReference type="Gene3D" id="3.40.30.10">
    <property type="entry name" value="Glutaredoxin"/>
    <property type="match status" value="1"/>
</dbReference>
<dbReference type="AlphaFoldDB" id="A0A803N922"/>
<sequence>MNPIHKKIPVLVHNNKPVSESLIIVEYIDEVWNKNNPLLPYDPYQKAVSRFWVDFVEKKLADEDFCNLFNENAVEYKEFVTLMCSLNGLLDRERGSSDSGRESDEYKNSESEDEWGDVDDYGQPIEMSVDNRFHSFFYEYAKKVGVWPKDLRLFWRGQLISPEDTTFEIGMYRHELVLAYDKTGKPLPVELPHNVPTSTQRHM</sequence>
<dbReference type="PROSITE" id="PS50404">
    <property type="entry name" value="GST_NTER"/>
    <property type="match status" value="1"/>
</dbReference>
<dbReference type="GO" id="GO:0006749">
    <property type="term" value="P:glutathione metabolic process"/>
    <property type="evidence" value="ECO:0007669"/>
    <property type="project" value="TreeGrafter"/>
</dbReference>